<reference evidence="1 2" key="1">
    <citation type="journal article" date="2018" name="Nat. Genet.">
        <title>The Rosa genome provides new insights in the design of modern roses.</title>
        <authorList>
            <person name="Bendahmane M."/>
        </authorList>
    </citation>
    <scope>NUCLEOTIDE SEQUENCE [LARGE SCALE GENOMIC DNA]</scope>
    <source>
        <strain evidence="2">cv. Old Blush</strain>
    </source>
</reference>
<evidence type="ECO:0000313" key="1">
    <source>
        <dbReference type="EMBL" id="PRQ30860.1"/>
    </source>
</evidence>
<dbReference type="EC" id="4.2.3.46" evidence="1"/>
<sequence>MYPNRIRTYPIRIQIRIRISGRFRAFPTRFVPVSLFDTGYAGIFAFPCILGMDEFLHKNEDLVYNISLILRLLNDLGTSVRRCCFINPMLHERSECFRRIARKHIKCMIDNAWKKINEKCFTQVPDISSFFNITTNIAPVGHSLYQDRDGFGDQEQGTRGKIQTLLVEPLS</sequence>
<dbReference type="Gramene" id="PRQ30860">
    <property type="protein sequence ID" value="PRQ30860"/>
    <property type="gene ID" value="RchiOBHm_Chr5g0029191"/>
</dbReference>
<organism evidence="1 2">
    <name type="scientific">Rosa chinensis</name>
    <name type="common">China rose</name>
    <dbReference type="NCBI Taxonomy" id="74649"/>
    <lineage>
        <taxon>Eukaryota</taxon>
        <taxon>Viridiplantae</taxon>
        <taxon>Streptophyta</taxon>
        <taxon>Embryophyta</taxon>
        <taxon>Tracheophyta</taxon>
        <taxon>Spermatophyta</taxon>
        <taxon>Magnoliopsida</taxon>
        <taxon>eudicotyledons</taxon>
        <taxon>Gunneridae</taxon>
        <taxon>Pentapetalae</taxon>
        <taxon>rosids</taxon>
        <taxon>fabids</taxon>
        <taxon>Rosales</taxon>
        <taxon>Rosaceae</taxon>
        <taxon>Rosoideae</taxon>
        <taxon>Rosoideae incertae sedis</taxon>
        <taxon>Rosa</taxon>
    </lineage>
</organism>
<evidence type="ECO:0000313" key="2">
    <source>
        <dbReference type="Proteomes" id="UP000238479"/>
    </source>
</evidence>
<accession>A0A2P6Q9K5</accession>
<dbReference type="AlphaFoldDB" id="A0A2P6Q9K5"/>
<proteinExistence type="predicted"/>
<dbReference type="GO" id="GO:0016829">
    <property type="term" value="F:lyase activity"/>
    <property type="evidence" value="ECO:0007669"/>
    <property type="project" value="UniProtKB-KW"/>
</dbReference>
<gene>
    <name evidence="1" type="ORF">RchiOBHm_Chr5g0029191</name>
</gene>
<dbReference type="InterPro" id="IPR008949">
    <property type="entry name" value="Isoprenoid_synthase_dom_sf"/>
</dbReference>
<dbReference type="EMBL" id="PDCK01000043">
    <property type="protein sequence ID" value="PRQ30860.1"/>
    <property type="molecule type" value="Genomic_DNA"/>
</dbReference>
<comment type="caution">
    <text evidence="1">The sequence shown here is derived from an EMBL/GenBank/DDBJ whole genome shotgun (WGS) entry which is preliminary data.</text>
</comment>
<dbReference type="SUPFAM" id="SSF48576">
    <property type="entry name" value="Terpenoid synthases"/>
    <property type="match status" value="1"/>
</dbReference>
<protein>
    <submittedName>
        <fullName evidence="1">Putative alpha-farnesene synthase</fullName>
        <ecNumber evidence="1">4.2.3.46</ecNumber>
    </submittedName>
</protein>
<name>A0A2P6Q9K5_ROSCH</name>
<dbReference type="Proteomes" id="UP000238479">
    <property type="component" value="Chromosome 5"/>
</dbReference>
<keyword evidence="1" id="KW-0456">Lyase</keyword>
<keyword evidence="2" id="KW-1185">Reference proteome</keyword>
<dbReference type="Gene3D" id="1.10.600.10">
    <property type="entry name" value="Farnesyl Diphosphate Synthase"/>
    <property type="match status" value="1"/>
</dbReference>